<sequence length="238" mass="27424">MKFPKIILLVLIVLGFLAYNNIDHNKNDNILFHEVNWKEQDLKFYWKNDLGENFKNFKHLKDWLVSKNKTLVFAMNGGMYDKNLSPQGLYIEEGLTLSEIDTMKNGYGNFYLQPNGIFYITNQNKGVVCKTEDFRNDNIKYATQSGPLLLIEGKIHPKFRQGSKNLNIRNGVGVLPNGKLLFAMSKTKINFYDFATFFKQMGCKNALYLDGFVSKTYLPSKNWQQLDGNFGVIIGETK</sequence>
<name>A0A3D9HH58_9FLAO</name>
<feature type="domain" description="Phosphodiester glycosidase" evidence="1">
    <location>
        <begin position="70"/>
        <end position="218"/>
    </location>
</feature>
<keyword evidence="3" id="KW-1185">Reference proteome</keyword>
<dbReference type="OrthoDB" id="5515706at2"/>
<reference evidence="2 3" key="1">
    <citation type="submission" date="2018-07" db="EMBL/GenBank/DDBJ databases">
        <title>Genomic Encyclopedia of Type Strains, Phase III (KMG-III): the genomes of soil and plant-associated and newly described type strains.</title>
        <authorList>
            <person name="Whitman W."/>
        </authorList>
    </citation>
    <scope>NUCLEOTIDE SEQUENCE [LARGE SCALE GENOMIC DNA]</scope>
    <source>
        <strain evidence="2 3">CECT 8487</strain>
    </source>
</reference>
<evidence type="ECO:0000313" key="3">
    <source>
        <dbReference type="Proteomes" id="UP000256629"/>
    </source>
</evidence>
<protein>
    <submittedName>
        <fullName evidence="2">Uncharacterized protein YigE (DUF2233 family)</fullName>
    </submittedName>
</protein>
<gene>
    <name evidence="2" type="ORF">DFQ02_103148</name>
</gene>
<dbReference type="AlphaFoldDB" id="A0A3D9HH58"/>
<dbReference type="InterPro" id="IPR018711">
    <property type="entry name" value="NAGPA"/>
</dbReference>
<dbReference type="Pfam" id="PF09992">
    <property type="entry name" value="NAGPA"/>
    <property type="match status" value="1"/>
</dbReference>
<proteinExistence type="predicted"/>
<accession>A0A3D9HH58</accession>
<organism evidence="2 3">
    <name type="scientific">Seonamhaeicola aphaedonensis</name>
    <dbReference type="NCBI Taxonomy" id="1461338"/>
    <lineage>
        <taxon>Bacteria</taxon>
        <taxon>Pseudomonadati</taxon>
        <taxon>Bacteroidota</taxon>
        <taxon>Flavobacteriia</taxon>
        <taxon>Flavobacteriales</taxon>
        <taxon>Flavobacteriaceae</taxon>
    </lineage>
</organism>
<dbReference type="EMBL" id="QRDX01000003">
    <property type="protein sequence ID" value="RED48818.1"/>
    <property type="molecule type" value="Genomic_DNA"/>
</dbReference>
<evidence type="ECO:0000313" key="2">
    <source>
        <dbReference type="EMBL" id="RED48818.1"/>
    </source>
</evidence>
<evidence type="ECO:0000259" key="1">
    <source>
        <dbReference type="Pfam" id="PF09992"/>
    </source>
</evidence>
<comment type="caution">
    <text evidence="2">The sequence shown here is derived from an EMBL/GenBank/DDBJ whole genome shotgun (WGS) entry which is preliminary data.</text>
</comment>
<dbReference type="RefSeq" id="WP_116040196.1">
    <property type="nucleotide sequence ID" value="NZ_QRDX01000003.1"/>
</dbReference>
<dbReference type="Proteomes" id="UP000256629">
    <property type="component" value="Unassembled WGS sequence"/>
</dbReference>